<gene>
    <name evidence="3" type="ORF">XAT740_LOCUS22573</name>
</gene>
<proteinExistence type="predicted"/>
<protein>
    <recommendedName>
        <fullName evidence="2">MAM domain-containing protein</fullName>
    </recommendedName>
</protein>
<dbReference type="GO" id="GO:0016020">
    <property type="term" value="C:membrane"/>
    <property type="evidence" value="ECO:0007669"/>
    <property type="project" value="InterPro"/>
</dbReference>
<evidence type="ECO:0000313" key="4">
    <source>
        <dbReference type="Proteomes" id="UP000663828"/>
    </source>
</evidence>
<comment type="caution">
    <text evidence="3">The sequence shown here is derived from an EMBL/GenBank/DDBJ whole genome shotgun (WGS) entry which is preliminary data.</text>
</comment>
<accession>A0A814URI7</accession>
<dbReference type="InterPro" id="IPR000998">
    <property type="entry name" value="MAM_dom"/>
</dbReference>
<sequence>MLFLLFIVACNALFTETVIVRCDFETNCNDFSTVSYWSLANGFNPQPIDHDHTLNNRSGHYIFYNPSSKPFRISKIKTTDWIEPKSNRSACFRMWYYTPVENLPFYIQLIQGDDEQFTRVIDTIPRKDPSSHGQMRNLRYLFG</sequence>
<name>A0A814URI7_ADIRI</name>
<reference evidence="3" key="1">
    <citation type="submission" date="2021-02" db="EMBL/GenBank/DDBJ databases">
        <authorList>
            <person name="Nowell W R."/>
        </authorList>
    </citation>
    <scope>NUCLEOTIDE SEQUENCE</scope>
</reference>
<dbReference type="InterPro" id="IPR013320">
    <property type="entry name" value="ConA-like_dom_sf"/>
</dbReference>
<dbReference type="SUPFAM" id="SSF49899">
    <property type="entry name" value="Concanavalin A-like lectins/glucanases"/>
    <property type="match status" value="1"/>
</dbReference>
<dbReference type="Pfam" id="PF00629">
    <property type="entry name" value="MAM"/>
    <property type="match status" value="1"/>
</dbReference>
<keyword evidence="1" id="KW-0732">Signal</keyword>
<feature type="domain" description="MAM" evidence="2">
    <location>
        <begin position="20"/>
        <end position="97"/>
    </location>
</feature>
<feature type="signal peptide" evidence="1">
    <location>
        <begin position="1"/>
        <end position="17"/>
    </location>
</feature>
<feature type="chain" id="PRO_5032450871" description="MAM domain-containing protein" evidence="1">
    <location>
        <begin position="18"/>
        <end position="143"/>
    </location>
</feature>
<keyword evidence="4" id="KW-1185">Reference proteome</keyword>
<evidence type="ECO:0000313" key="3">
    <source>
        <dbReference type="EMBL" id="CAF1180967.1"/>
    </source>
</evidence>
<organism evidence="3 4">
    <name type="scientific">Adineta ricciae</name>
    <name type="common">Rotifer</name>
    <dbReference type="NCBI Taxonomy" id="249248"/>
    <lineage>
        <taxon>Eukaryota</taxon>
        <taxon>Metazoa</taxon>
        <taxon>Spiralia</taxon>
        <taxon>Gnathifera</taxon>
        <taxon>Rotifera</taxon>
        <taxon>Eurotatoria</taxon>
        <taxon>Bdelloidea</taxon>
        <taxon>Adinetida</taxon>
        <taxon>Adinetidae</taxon>
        <taxon>Adineta</taxon>
    </lineage>
</organism>
<dbReference type="PROSITE" id="PS50060">
    <property type="entry name" value="MAM_2"/>
    <property type="match status" value="1"/>
</dbReference>
<dbReference type="Gene3D" id="2.60.120.200">
    <property type="match status" value="1"/>
</dbReference>
<dbReference type="EMBL" id="CAJNOR010001669">
    <property type="protein sequence ID" value="CAF1180967.1"/>
    <property type="molecule type" value="Genomic_DNA"/>
</dbReference>
<evidence type="ECO:0000259" key="2">
    <source>
        <dbReference type="PROSITE" id="PS50060"/>
    </source>
</evidence>
<evidence type="ECO:0000256" key="1">
    <source>
        <dbReference type="SAM" id="SignalP"/>
    </source>
</evidence>
<dbReference type="Proteomes" id="UP000663828">
    <property type="component" value="Unassembled WGS sequence"/>
</dbReference>
<dbReference type="AlphaFoldDB" id="A0A814URI7"/>